<dbReference type="OrthoDB" id="333038at2"/>
<dbReference type="GO" id="GO:0047617">
    <property type="term" value="F:fatty acyl-CoA hydrolase activity"/>
    <property type="evidence" value="ECO:0007669"/>
    <property type="project" value="TreeGrafter"/>
</dbReference>
<sequence>MARLTLDLPEQFAFTTEIPILIGHINYGGHVGNDAILSFIHESRLRYLKHLGYASELDINGLGLIMTDTAIIYKAEAFHGDILIAEVVCCDFNKYGCDFLFKLSSQQTQKEIARAKTGVVFFDYISRKVVNLPDSFLKKVS</sequence>
<dbReference type="InterPro" id="IPR050563">
    <property type="entry name" value="4-hydroxybenzoyl-CoA_TE"/>
</dbReference>
<reference evidence="3 4" key="1">
    <citation type="submission" date="2011-11" db="EMBL/GenBank/DDBJ databases">
        <title>Improved High-Quality Draft sequence of Beggiatoa alba B18lD.</title>
        <authorList>
            <consortium name="US DOE Joint Genome Institute"/>
            <person name="Lucas S."/>
            <person name="Han J."/>
            <person name="Lapidus A."/>
            <person name="Cheng J.-F."/>
            <person name="Goodwin L."/>
            <person name="Pitluck S."/>
            <person name="Peters L."/>
            <person name="Mikhailova N."/>
            <person name="Held B."/>
            <person name="Detter J.C."/>
            <person name="Han C."/>
            <person name="Tapia R."/>
            <person name="Land M."/>
            <person name="Hauser L."/>
            <person name="Kyrpides N."/>
            <person name="Ivanova N."/>
            <person name="Pagani I."/>
            <person name="Samuel K."/>
            <person name="Teske A."/>
            <person name="Mueller J."/>
            <person name="Woyke T."/>
        </authorList>
    </citation>
    <scope>NUCLEOTIDE SEQUENCE [LARGE SCALE GENOMIC DNA]</scope>
    <source>
        <strain evidence="3 4">B18LD</strain>
    </source>
</reference>
<dbReference type="Proteomes" id="UP000005744">
    <property type="component" value="Unassembled WGS sequence"/>
</dbReference>
<dbReference type="HOGENOM" id="CLU_101141_8_0_6"/>
<evidence type="ECO:0000313" key="4">
    <source>
        <dbReference type="Proteomes" id="UP000005744"/>
    </source>
</evidence>
<dbReference type="PANTHER" id="PTHR31793">
    <property type="entry name" value="4-HYDROXYBENZOYL-COA THIOESTERASE FAMILY MEMBER"/>
    <property type="match status" value="1"/>
</dbReference>
<dbReference type="RefSeq" id="WP_002686002.1">
    <property type="nucleotide sequence ID" value="NZ_JH600070.1"/>
</dbReference>
<dbReference type="PANTHER" id="PTHR31793:SF27">
    <property type="entry name" value="NOVEL THIOESTERASE SUPERFAMILY DOMAIN AND SAPOSIN A-TYPE DOMAIN CONTAINING PROTEIN (0610012H03RIK)"/>
    <property type="match status" value="1"/>
</dbReference>
<comment type="similarity">
    <text evidence="1">Belongs to the 4-hydroxybenzoyl-CoA thioesterase family.</text>
</comment>
<organism evidence="3 4">
    <name type="scientific">Beggiatoa alba B18LD</name>
    <dbReference type="NCBI Taxonomy" id="395493"/>
    <lineage>
        <taxon>Bacteria</taxon>
        <taxon>Pseudomonadati</taxon>
        <taxon>Pseudomonadota</taxon>
        <taxon>Gammaproteobacteria</taxon>
        <taxon>Thiotrichales</taxon>
        <taxon>Thiotrichaceae</taxon>
        <taxon>Beggiatoa</taxon>
    </lineage>
</organism>
<evidence type="ECO:0000256" key="1">
    <source>
        <dbReference type="ARBA" id="ARBA00005953"/>
    </source>
</evidence>
<dbReference type="STRING" id="395493.BegalDRAFT_1896"/>
<dbReference type="InterPro" id="IPR029069">
    <property type="entry name" value="HotDog_dom_sf"/>
</dbReference>
<evidence type="ECO:0000256" key="2">
    <source>
        <dbReference type="ARBA" id="ARBA00022801"/>
    </source>
</evidence>
<dbReference type="Pfam" id="PF13279">
    <property type="entry name" value="4HBT_2"/>
    <property type="match status" value="1"/>
</dbReference>
<proteinExistence type="inferred from homology"/>
<dbReference type="CDD" id="cd00586">
    <property type="entry name" value="4HBT"/>
    <property type="match status" value="1"/>
</dbReference>
<dbReference type="Gene3D" id="3.10.129.10">
    <property type="entry name" value="Hotdog Thioesterase"/>
    <property type="match status" value="1"/>
</dbReference>
<keyword evidence="4" id="KW-1185">Reference proteome</keyword>
<name>I3CGM7_9GAMM</name>
<dbReference type="EMBL" id="JH600070">
    <property type="protein sequence ID" value="EIJ42770.1"/>
    <property type="molecule type" value="Genomic_DNA"/>
</dbReference>
<protein>
    <submittedName>
        <fullName evidence="3">Putative thioesterase</fullName>
    </submittedName>
</protein>
<evidence type="ECO:0000313" key="3">
    <source>
        <dbReference type="EMBL" id="EIJ42770.1"/>
    </source>
</evidence>
<keyword evidence="2" id="KW-0378">Hydrolase</keyword>
<accession>I3CGM7</accession>
<gene>
    <name evidence="3" type="ORF">BegalDRAFT_1896</name>
</gene>
<dbReference type="SUPFAM" id="SSF54637">
    <property type="entry name" value="Thioesterase/thiol ester dehydrase-isomerase"/>
    <property type="match status" value="1"/>
</dbReference>
<dbReference type="eggNOG" id="COG0824">
    <property type="taxonomic scope" value="Bacteria"/>
</dbReference>
<dbReference type="AlphaFoldDB" id="I3CGM7"/>